<keyword evidence="7 10" id="KW-0472">Membrane</keyword>
<dbReference type="InterPro" id="IPR012932">
    <property type="entry name" value="VKOR"/>
</dbReference>
<comment type="caution">
    <text evidence="12">The sequence shown here is derived from an EMBL/GenBank/DDBJ whole genome shotgun (WGS) entry which is preliminary data.</text>
</comment>
<dbReference type="Pfam" id="PF03412">
    <property type="entry name" value="Peptidase_C39"/>
    <property type="match status" value="1"/>
</dbReference>
<keyword evidence="5 10" id="KW-1133">Transmembrane helix</keyword>
<feature type="transmembrane region" description="Helical" evidence="10">
    <location>
        <begin position="239"/>
        <end position="260"/>
    </location>
</feature>
<keyword evidence="9" id="KW-0676">Redox-active center</keyword>
<evidence type="ECO:0000256" key="2">
    <source>
        <dbReference type="ARBA" id="ARBA00006214"/>
    </source>
</evidence>
<feature type="transmembrane region" description="Helical" evidence="10">
    <location>
        <begin position="156"/>
        <end position="178"/>
    </location>
</feature>
<keyword evidence="8" id="KW-1015">Disulfide bond</keyword>
<evidence type="ECO:0000256" key="3">
    <source>
        <dbReference type="ARBA" id="ARBA00022692"/>
    </source>
</evidence>
<dbReference type="Pfam" id="PF07884">
    <property type="entry name" value="VKOR"/>
    <property type="match status" value="1"/>
</dbReference>
<dbReference type="Gene3D" id="3.90.70.10">
    <property type="entry name" value="Cysteine proteinases"/>
    <property type="match status" value="1"/>
</dbReference>
<keyword evidence="6" id="KW-0560">Oxidoreductase</keyword>
<evidence type="ECO:0000256" key="7">
    <source>
        <dbReference type="ARBA" id="ARBA00023136"/>
    </source>
</evidence>
<feature type="transmembrane region" description="Helical" evidence="10">
    <location>
        <begin position="298"/>
        <end position="321"/>
    </location>
</feature>
<dbReference type="EMBL" id="JAPDNS010000001">
    <property type="protein sequence ID" value="MCW3484434.1"/>
    <property type="molecule type" value="Genomic_DNA"/>
</dbReference>
<evidence type="ECO:0000313" key="12">
    <source>
        <dbReference type="EMBL" id="MCW3484434.1"/>
    </source>
</evidence>
<keyword evidence="13" id="KW-1185">Reference proteome</keyword>
<dbReference type="Proteomes" id="UP001207742">
    <property type="component" value="Unassembled WGS sequence"/>
</dbReference>
<dbReference type="Pfam" id="PF13462">
    <property type="entry name" value="Thioredoxin_4"/>
    <property type="match status" value="1"/>
</dbReference>
<comment type="subcellular location">
    <subcellularLocation>
        <location evidence="1">Membrane</location>
        <topology evidence="1">Multi-pass membrane protein</topology>
    </subcellularLocation>
</comment>
<comment type="similarity">
    <text evidence="2">Belongs to the VKOR family.</text>
</comment>
<dbReference type="SUPFAM" id="SSF52833">
    <property type="entry name" value="Thioredoxin-like"/>
    <property type="match status" value="1"/>
</dbReference>
<evidence type="ECO:0000256" key="6">
    <source>
        <dbReference type="ARBA" id="ARBA00023002"/>
    </source>
</evidence>
<sequence length="556" mass="61917">MLSYIHQLFEPKSNAVEITQLLLHLLEVNITTTTLKKDISEHPDYPGIISISDILHSFGVDNLSARFSADKLIQVPVPFITLIKGQQHDMDFYTVVKTITADSFVFFDPEKRVWATLSHAAFSARCSGIVLMAEPKPSAGERDYIKNQQQEKRHSLFSLLALFSIPAIVVLAGLLAFFQTGAAVLLPFLLLVEMLAGSLIAGLLIWYELDLHNPLLQQICSAGKKVNCSAILHSKASKIAGVSWSVIGFTYFTGGLFFLLTGGFFSPTTLSVITWINTLAVPYVFFSLYYQYSIARQWCVLCLCVQGILVLQFLTVLTGGWHHISLPTATSSVIPLLLSYLLPSLTASLFLPVFRNAKNNQRKGTELQRLKHNAMIFESLLVKQKHLTHTADGLGIILGNPKAANKIIKVCNPYCGPCSRAHTPLEELLHHNEDLQIQIIFSVAAQEDHARLLPVKHLLAIAEQGNPQLLMQALDDWYLAAQKDYDAFAVRHPITTAALSAQQTRVQEMRNWCQQVGVSFTPTFFLSPATINGGVADFHQLPEIYTVNDLKYFFYS</sequence>
<feature type="transmembrane region" description="Helical" evidence="10">
    <location>
        <begin position="272"/>
        <end position="291"/>
    </location>
</feature>
<evidence type="ECO:0000256" key="9">
    <source>
        <dbReference type="ARBA" id="ARBA00023284"/>
    </source>
</evidence>
<evidence type="ECO:0000256" key="5">
    <source>
        <dbReference type="ARBA" id="ARBA00022989"/>
    </source>
</evidence>
<keyword evidence="4" id="KW-0874">Quinone</keyword>
<gene>
    <name evidence="12" type="ORF">OL497_11055</name>
</gene>
<evidence type="ECO:0000256" key="8">
    <source>
        <dbReference type="ARBA" id="ARBA00023157"/>
    </source>
</evidence>
<keyword evidence="3 10" id="KW-0812">Transmembrane</keyword>
<feature type="domain" description="Peptidase C39" evidence="11">
    <location>
        <begin position="7"/>
        <end position="133"/>
    </location>
</feature>
<dbReference type="Gene3D" id="3.40.30.10">
    <property type="entry name" value="Glutaredoxin"/>
    <property type="match status" value="1"/>
</dbReference>
<evidence type="ECO:0000313" key="13">
    <source>
        <dbReference type="Proteomes" id="UP001207742"/>
    </source>
</evidence>
<dbReference type="Gene3D" id="1.20.1440.130">
    <property type="entry name" value="VKOR domain"/>
    <property type="match status" value="1"/>
</dbReference>
<proteinExistence type="inferred from homology"/>
<dbReference type="CDD" id="cd12921">
    <property type="entry name" value="VKOR_4"/>
    <property type="match status" value="1"/>
</dbReference>
<dbReference type="InterPro" id="IPR012336">
    <property type="entry name" value="Thioredoxin-like_fold"/>
</dbReference>
<name>A0ABT3IKZ0_9BACT</name>
<evidence type="ECO:0000259" key="11">
    <source>
        <dbReference type="PROSITE" id="PS50990"/>
    </source>
</evidence>
<feature type="transmembrane region" description="Helical" evidence="10">
    <location>
        <begin position="184"/>
        <end position="207"/>
    </location>
</feature>
<dbReference type="InterPro" id="IPR005074">
    <property type="entry name" value="Peptidase_C39"/>
</dbReference>
<dbReference type="InterPro" id="IPR038354">
    <property type="entry name" value="VKOR_sf"/>
</dbReference>
<organism evidence="12 13">
    <name type="scientific">Chitinophaga nivalis</name>
    <dbReference type="NCBI Taxonomy" id="2991709"/>
    <lineage>
        <taxon>Bacteria</taxon>
        <taxon>Pseudomonadati</taxon>
        <taxon>Bacteroidota</taxon>
        <taxon>Chitinophagia</taxon>
        <taxon>Chitinophagales</taxon>
        <taxon>Chitinophagaceae</taxon>
        <taxon>Chitinophaga</taxon>
    </lineage>
</organism>
<reference evidence="12 13" key="1">
    <citation type="submission" date="2022-10" db="EMBL/GenBank/DDBJ databases">
        <title>Chitinophaga nivalis PC15 sp. nov., isolated from Pyeongchang county, South Korea.</title>
        <authorList>
            <person name="Trinh H.N."/>
        </authorList>
    </citation>
    <scope>NUCLEOTIDE SEQUENCE [LARGE SCALE GENOMIC DNA]</scope>
    <source>
        <strain evidence="12 13">PC14</strain>
    </source>
</reference>
<feature type="transmembrane region" description="Helical" evidence="10">
    <location>
        <begin position="333"/>
        <end position="354"/>
    </location>
</feature>
<dbReference type="RefSeq" id="WP_264730048.1">
    <property type="nucleotide sequence ID" value="NZ_JAPDNR010000001.1"/>
</dbReference>
<accession>A0ABT3IKZ0</accession>
<dbReference type="PROSITE" id="PS50990">
    <property type="entry name" value="PEPTIDASE_C39"/>
    <property type="match status" value="1"/>
</dbReference>
<evidence type="ECO:0000256" key="1">
    <source>
        <dbReference type="ARBA" id="ARBA00004141"/>
    </source>
</evidence>
<evidence type="ECO:0000256" key="10">
    <source>
        <dbReference type="SAM" id="Phobius"/>
    </source>
</evidence>
<protein>
    <submittedName>
        <fullName evidence="12">Cysteine peptidase family C39 domain-containing protein</fullName>
    </submittedName>
</protein>
<dbReference type="InterPro" id="IPR036249">
    <property type="entry name" value="Thioredoxin-like_sf"/>
</dbReference>
<evidence type="ECO:0000256" key="4">
    <source>
        <dbReference type="ARBA" id="ARBA00022719"/>
    </source>
</evidence>